<evidence type="ECO:0000313" key="1">
    <source>
        <dbReference type="EMBL" id="MCD7109711.1"/>
    </source>
</evidence>
<dbReference type="Pfam" id="PF05521">
    <property type="entry name" value="Phage_HCP"/>
    <property type="match status" value="1"/>
</dbReference>
<keyword evidence="2" id="KW-1185">Reference proteome</keyword>
<gene>
    <name evidence="1" type="ORF">LRX75_11750</name>
</gene>
<protein>
    <submittedName>
        <fullName evidence="1">Head-tail adaptor protein</fullName>
    </submittedName>
</protein>
<organism evidence="1 2">
    <name type="scientific">Rhizobium quercicola</name>
    <dbReference type="NCBI Taxonomy" id="2901226"/>
    <lineage>
        <taxon>Bacteria</taxon>
        <taxon>Pseudomonadati</taxon>
        <taxon>Pseudomonadota</taxon>
        <taxon>Alphaproteobacteria</taxon>
        <taxon>Hyphomicrobiales</taxon>
        <taxon>Rhizobiaceae</taxon>
        <taxon>Rhizobium/Agrobacterium group</taxon>
        <taxon>Rhizobium</taxon>
    </lineage>
</organism>
<dbReference type="InterPro" id="IPR038666">
    <property type="entry name" value="SSP1_head-tail_sf"/>
</dbReference>
<comment type="caution">
    <text evidence="1">The sequence shown here is derived from an EMBL/GenBank/DDBJ whole genome shotgun (WGS) entry which is preliminary data.</text>
</comment>
<dbReference type="Proteomes" id="UP001139089">
    <property type="component" value="Unassembled WGS sequence"/>
</dbReference>
<proteinExistence type="predicted"/>
<dbReference type="RefSeq" id="WP_231814584.1">
    <property type="nucleotide sequence ID" value="NZ_JAJOZR010000007.1"/>
</dbReference>
<dbReference type="EMBL" id="JAJOZR010000007">
    <property type="protein sequence ID" value="MCD7109711.1"/>
    <property type="molecule type" value="Genomic_DNA"/>
</dbReference>
<sequence length="117" mass="13119">MAQKPKSGAMRERLDFQTRSVVLDDYGNEQGGWETVFTEPAQLVARAGGEAVQASRLTGVQPYTVWVRSNERTRSVTSDWRIVDARNPAREFNIRTASNPDGRNAWIEFMVDDGVAT</sequence>
<reference evidence="1" key="1">
    <citation type="submission" date="2021-12" db="EMBL/GenBank/DDBJ databases">
        <authorList>
            <person name="Li Y."/>
        </authorList>
    </citation>
    <scope>NUCLEOTIDE SEQUENCE</scope>
    <source>
        <strain evidence="1">DKSPLA3</strain>
    </source>
</reference>
<dbReference type="Gene3D" id="2.40.10.270">
    <property type="entry name" value="Bacteriophage SPP1 head-tail adaptor protein"/>
    <property type="match status" value="1"/>
</dbReference>
<name>A0A9X1NTH9_9HYPH</name>
<dbReference type="AlphaFoldDB" id="A0A9X1NTH9"/>
<dbReference type="InterPro" id="IPR008767">
    <property type="entry name" value="Phage_SPP1_head-tail_adaptor"/>
</dbReference>
<evidence type="ECO:0000313" key="2">
    <source>
        <dbReference type="Proteomes" id="UP001139089"/>
    </source>
</evidence>
<accession>A0A9X1NTH9</accession>